<keyword evidence="1" id="KW-0812">Transmembrane</keyword>
<keyword evidence="1" id="KW-0472">Membrane</keyword>
<accession>A0ABR7J2J9</accession>
<gene>
    <name evidence="2" type="ORF">H8R27_14895</name>
</gene>
<reference evidence="2 3" key="1">
    <citation type="submission" date="2020-08" db="EMBL/GenBank/DDBJ databases">
        <title>Description of novel Flavobacterium F-408 isolate.</title>
        <authorList>
            <person name="Saticioglu I.B."/>
            <person name="Duman M."/>
            <person name="Altun S."/>
        </authorList>
    </citation>
    <scope>NUCLEOTIDE SEQUENCE [LARGE SCALE GENOMIC DNA]</scope>
    <source>
        <strain evidence="2 3">F-408</strain>
    </source>
</reference>
<sequence length="162" mass="18744">MIKIKYSVFAGLIFALIMFIYLSITSKMDIAVVVSIFIFIVSPFLFYLKLFSKIDFAGKFQKIDKKLVIYSGLSNHLKDGITIGGTLYLLNDRLIFQTNLINFLKRHELTIMLNQIAEVETVNSFGQISNGLLLKNRNVENEKFIVTKREVWKEQIEKQIVK</sequence>
<evidence type="ECO:0000256" key="1">
    <source>
        <dbReference type="SAM" id="Phobius"/>
    </source>
</evidence>
<keyword evidence="3" id="KW-1185">Reference proteome</keyword>
<name>A0ABR7J2J9_9FLAO</name>
<dbReference type="Gene3D" id="2.30.29.30">
    <property type="entry name" value="Pleckstrin-homology domain (PH domain)/Phosphotyrosine-binding domain (PTB)"/>
    <property type="match status" value="1"/>
</dbReference>
<comment type="caution">
    <text evidence="2">The sequence shown here is derived from an EMBL/GenBank/DDBJ whole genome shotgun (WGS) entry which is preliminary data.</text>
</comment>
<proteinExistence type="predicted"/>
<protein>
    <recommendedName>
        <fullName evidence="4">GRAM domain-containing protein</fullName>
    </recommendedName>
</protein>
<evidence type="ECO:0008006" key="4">
    <source>
        <dbReference type="Google" id="ProtNLM"/>
    </source>
</evidence>
<dbReference type="RefSeq" id="WP_166131578.1">
    <property type="nucleotide sequence ID" value="NZ_JAANOQ010000012.1"/>
</dbReference>
<keyword evidence="1" id="KW-1133">Transmembrane helix</keyword>
<evidence type="ECO:0000313" key="2">
    <source>
        <dbReference type="EMBL" id="MBC5836176.1"/>
    </source>
</evidence>
<evidence type="ECO:0000313" key="3">
    <source>
        <dbReference type="Proteomes" id="UP000605990"/>
    </source>
</evidence>
<dbReference type="Proteomes" id="UP000605990">
    <property type="component" value="Unassembled WGS sequence"/>
</dbReference>
<feature type="transmembrane region" description="Helical" evidence="1">
    <location>
        <begin position="7"/>
        <end position="24"/>
    </location>
</feature>
<organism evidence="2 3">
    <name type="scientific">Flavobacterium bernardetii</name>
    <dbReference type="NCBI Taxonomy" id="2813823"/>
    <lineage>
        <taxon>Bacteria</taxon>
        <taxon>Pseudomonadati</taxon>
        <taxon>Bacteroidota</taxon>
        <taxon>Flavobacteriia</taxon>
        <taxon>Flavobacteriales</taxon>
        <taxon>Flavobacteriaceae</taxon>
        <taxon>Flavobacterium</taxon>
    </lineage>
</organism>
<dbReference type="EMBL" id="JACRUN010000012">
    <property type="protein sequence ID" value="MBC5836176.1"/>
    <property type="molecule type" value="Genomic_DNA"/>
</dbReference>
<dbReference type="InterPro" id="IPR011993">
    <property type="entry name" value="PH-like_dom_sf"/>
</dbReference>
<feature type="transmembrane region" description="Helical" evidence="1">
    <location>
        <begin position="30"/>
        <end position="51"/>
    </location>
</feature>